<dbReference type="Proteomes" id="UP001226091">
    <property type="component" value="Chromosome"/>
</dbReference>
<evidence type="ECO:0000313" key="2">
    <source>
        <dbReference type="Proteomes" id="UP001226091"/>
    </source>
</evidence>
<reference evidence="2" key="1">
    <citation type="journal article" date="2025" name="Aquaculture">
        <title>Assessment of the bioflocculant production and safety properties of Metabacillus hrfriensis sp. nov. based on phenotypic and whole-genome sequencing analysis.</title>
        <authorList>
            <person name="Zhang R."/>
            <person name="Zhao Z."/>
            <person name="Luo L."/>
            <person name="Wang S."/>
            <person name="Guo K."/>
            <person name="Xu W."/>
        </authorList>
    </citation>
    <scope>NUCLEOTIDE SEQUENCE [LARGE SCALE GENOMIC DNA]</scope>
    <source>
        <strain evidence="2">CT-WN-B3</strain>
    </source>
</reference>
<organism evidence="1 2">
    <name type="scientific">Metabacillus hrfriensis</name>
    <dbReference type="NCBI Taxonomy" id="3048891"/>
    <lineage>
        <taxon>Bacteria</taxon>
        <taxon>Bacillati</taxon>
        <taxon>Bacillota</taxon>
        <taxon>Bacilli</taxon>
        <taxon>Bacillales</taxon>
        <taxon>Bacillaceae</taxon>
        <taxon>Metabacillus</taxon>
    </lineage>
</organism>
<sequence>MMKIGIIGCDSSHSLSFTKVINSGRFKQTAVTAFAPVFSEDIPLSAKRKDRIQTLLIQEQGLAELSLEKLCEECDAFLLLALDPYKRLSFFSELSKWGKPVFIDKPLSITLAESKEIADISIKTGTPFMSASALRFESGFQRWANTMEHPPLSLTVKGPLLFEKTFPGYSWYGIHLTEMIMAVMGGMPDDVHAELKPGVEIISMHFQNGTKAVLQGDLAGEQPFSAEATLRDGSSIIWKNLEPGTLFEGIANASVHFFMMGKSSVTQREMLQSIELVERINHKRKALNK</sequence>
<keyword evidence="2" id="KW-1185">Reference proteome</keyword>
<protein>
    <submittedName>
        <fullName evidence="1">Uncharacterized protein</fullName>
    </submittedName>
</protein>
<name>A0ACD4R5D0_9BACI</name>
<dbReference type="EMBL" id="CP126116">
    <property type="protein sequence ID" value="WHZ55644.1"/>
    <property type="molecule type" value="Genomic_DNA"/>
</dbReference>
<gene>
    <name evidence="1" type="ORF">QLQ22_12985</name>
</gene>
<proteinExistence type="predicted"/>
<evidence type="ECO:0000313" key="1">
    <source>
        <dbReference type="EMBL" id="WHZ55644.1"/>
    </source>
</evidence>
<accession>A0ACD4R5D0</accession>